<dbReference type="Pfam" id="PF01497">
    <property type="entry name" value="Peripla_BP_2"/>
    <property type="match status" value="1"/>
</dbReference>
<dbReference type="PANTHER" id="PTHR30532">
    <property type="entry name" value="IRON III DICITRATE-BINDING PERIPLASMIC PROTEIN"/>
    <property type="match status" value="1"/>
</dbReference>
<evidence type="ECO:0000256" key="5">
    <source>
        <dbReference type="SAM" id="Coils"/>
    </source>
</evidence>
<feature type="signal peptide" evidence="7">
    <location>
        <begin position="1"/>
        <end position="20"/>
    </location>
</feature>
<evidence type="ECO:0000256" key="2">
    <source>
        <dbReference type="ARBA" id="ARBA00008814"/>
    </source>
</evidence>
<dbReference type="InterPro" id="IPR002491">
    <property type="entry name" value="ABC_transptr_periplasmic_BD"/>
</dbReference>
<evidence type="ECO:0000313" key="9">
    <source>
        <dbReference type="EMBL" id="SDZ41000.1"/>
    </source>
</evidence>
<comment type="similarity">
    <text evidence="2">Belongs to the bacterial solute-binding protein 8 family.</text>
</comment>
<evidence type="ECO:0000256" key="6">
    <source>
        <dbReference type="SAM" id="MobiDB-lite"/>
    </source>
</evidence>
<dbReference type="OrthoDB" id="26763at2"/>
<dbReference type="GO" id="GO:0005886">
    <property type="term" value="C:plasma membrane"/>
    <property type="evidence" value="ECO:0007669"/>
    <property type="project" value="UniProtKB-SubCell"/>
</dbReference>
<sequence length="329" mass="35802">MVKKLLSLLLVALFMLAACGNQDTTGNEDSGSEDTASNGSDEDDDAIVGDGTQTIVYLGENYPVPAAIEKIVTASLESMEDALMLGVKPDGAIATGGEFPEYFGDSMSEAAEIGDKMQPSNEILLQIEPDVILGTSKFQPEVAENLNSIATMIPISHFSTDWKDNLLVLAELAGKTEEAEAIIDQYENDAANLREQLAEKMADKTILMVRIRGGSVYIYSEDVYFNPVLYSDLALPVPEEIQASETQEMISLEKLAEMNPDYLFVQFEETENAEAPDALSALQDDAIWQSMEAAKNDRVFVNSVAPMAAGGTAWSKTEFLKVVEEKLLD</sequence>
<comment type="subcellular location">
    <subcellularLocation>
        <location evidence="1">Cell membrane</location>
        <topology evidence="1">Lipid-anchor</topology>
    </subcellularLocation>
</comment>
<keyword evidence="4 7" id="KW-0732">Signal</keyword>
<dbReference type="GO" id="GO:1901678">
    <property type="term" value="P:iron coordination entity transport"/>
    <property type="evidence" value="ECO:0007669"/>
    <property type="project" value="UniProtKB-ARBA"/>
</dbReference>
<feature type="domain" description="Fe/B12 periplasmic-binding" evidence="8">
    <location>
        <begin position="70"/>
        <end position="329"/>
    </location>
</feature>
<dbReference type="STRING" id="1503961.SAMN05421736_1128"/>
<keyword evidence="5" id="KW-0175">Coiled coil</keyword>
<evidence type="ECO:0000256" key="1">
    <source>
        <dbReference type="ARBA" id="ARBA00004193"/>
    </source>
</evidence>
<dbReference type="Proteomes" id="UP000198935">
    <property type="component" value="Unassembled WGS sequence"/>
</dbReference>
<feature type="region of interest" description="Disordered" evidence="6">
    <location>
        <begin position="22"/>
        <end position="47"/>
    </location>
</feature>
<evidence type="ECO:0000256" key="7">
    <source>
        <dbReference type="SAM" id="SignalP"/>
    </source>
</evidence>
<evidence type="ECO:0000259" key="8">
    <source>
        <dbReference type="PROSITE" id="PS50983"/>
    </source>
</evidence>
<feature type="coiled-coil region" evidence="5">
    <location>
        <begin position="169"/>
        <end position="203"/>
    </location>
</feature>
<dbReference type="SUPFAM" id="SSF53807">
    <property type="entry name" value="Helical backbone' metal receptor"/>
    <property type="match status" value="1"/>
</dbReference>
<organism evidence="9 10">
    <name type="scientific">Evansella caseinilytica</name>
    <dbReference type="NCBI Taxonomy" id="1503961"/>
    <lineage>
        <taxon>Bacteria</taxon>
        <taxon>Bacillati</taxon>
        <taxon>Bacillota</taxon>
        <taxon>Bacilli</taxon>
        <taxon>Bacillales</taxon>
        <taxon>Bacillaceae</taxon>
        <taxon>Evansella</taxon>
    </lineage>
</organism>
<feature type="compositionally biased region" description="Polar residues" evidence="6">
    <location>
        <begin position="22"/>
        <end position="39"/>
    </location>
</feature>
<accession>A0A1H3STC9</accession>
<dbReference type="Gene3D" id="3.40.50.1980">
    <property type="entry name" value="Nitrogenase molybdenum iron protein domain"/>
    <property type="match status" value="2"/>
</dbReference>
<evidence type="ECO:0000313" key="10">
    <source>
        <dbReference type="Proteomes" id="UP000198935"/>
    </source>
</evidence>
<dbReference type="PANTHER" id="PTHR30532:SF10">
    <property type="entry name" value="IRON-UPTAKE SYSTEM-BINDING PROTEIN"/>
    <property type="match status" value="1"/>
</dbReference>
<reference evidence="10" key="1">
    <citation type="submission" date="2016-10" db="EMBL/GenBank/DDBJ databases">
        <authorList>
            <person name="Varghese N."/>
            <person name="Submissions S."/>
        </authorList>
    </citation>
    <scope>NUCLEOTIDE SEQUENCE [LARGE SCALE GENOMIC DNA]</scope>
    <source>
        <strain evidence="10">SP</strain>
    </source>
</reference>
<dbReference type="AlphaFoldDB" id="A0A1H3STC9"/>
<evidence type="ECO:0000256" key="4">
    <source>
        <dbReference type="ARBA" id="ARBA00022729"/>
    </source>
</evidence>
<dbReference type="GO" id="GO:0030288">
    <property type="term" value="C:outer membrane-bounded periplasmic space"/>
    <property type="evidence" value="ECO:0007669"/>
    <property type="project" value="TreeGrafter"/>
</dbReference>
<dbReference type="InterPro" id="IPR051313">
    <property type="entry name" value="Bact_iron-sidero_bind"/>
</dbReference>
<name>A0A1H3STC9_9BACI</name>
<keyword evidence="10" id="KW-1185">Reference proteome</keyword>
<dbReference type="EMBL" id="FNPI01000012">
    <property type="protein sequence ID" value="SDZ41000.1"/>
    <property type="molecule type" value="Genomic_DNA"/>
</dbReference>
<proteinExistence type="inferred from homology"/>
<keyword evidence="3" id="KW-0813">Transport</keyword>
<evidence type="ECO:0000256" key="3">
    <source>
        <dbReference type="ARBA" id="ARBA00022448"/>
    </source>
</evidence>
<protein>
    <submittedName>
        <fullName evidence="9">Iron complex transport system substrate-binding protein</fullName>
    </submittedName>
</protein>
<gene>
    <name evidence="9" type="ORF">SAMN05421736_1128</name>
</gene>
<dbReference type="PROSITE" id="PS50983">
    <property type="entry name" value="FE_B12_PBP"/>
    <property type="match status" value="1"/>
</dbReference>
<feature type="chain" id="PRO_5038375296" evidence="7">
    <location>
        <begin position="21"/>
        <end position="329"/>
    </location>
</feature>
<dbReference type="PROSITE" id="PS51257">
    <property type="entry name" value="PROKAR_LIPOPROTEIN"/>
    <property type="match status" value="1"/>
</dbReference>